<comment type="caution">
    <text evidence="3">The sequence shown here is derived from an EMBL/GenBank/DDBJ whole genome shotgun (WGS) entry which is preliminary data.</text>
</comment>
<evidence type="ECO:0000313" key="3">
    <source>
        <dbReference type="EMBL" id="MDT0630470.1"/>
    </source>
</evidence>
<reference evidence="3 4" key="1">
    <citation type="submission" date="2023-09" db="EMBL/GenBank/DDBJ databases">
        <authorList>
            <person name="Rey-Velasco X."/>
        </authorList>
    </citation>
    <scope>NUCLEOTIDE SEQUENCE [LARGE SCALE GENOMIC DNA]</scope>
    <source>
        <strain evidence="3 4">F394</strain>
    </source>
</reference>
<accession>A0ABU3BML5</accession>
<dbReference type="PANTHER" id="PTHR12737">
    <property type="entry name" value="DIMETHYLARGININE DIMETHYLAMINOHYDROLASE"/>
    <property type="match status" value="1"/>
</dbReference>
<gene>
    <name evidence="3" type="ORF">RM540_01810</name>
</gene>
<dbReference type="Proteomes" id="UP001267426">
    <property type="component" value="Unassembled WGS sequence"/>
</dbReference>
<dbReference type="Pfam" id="PF19420">
    <property type="entry name" value="DDAH_eukar"/>
    <property type="match status" value="1"/>
</dbReference>
<proteinExistence type="inferred from homology"/>
<keyword evidence="4" id="KW-1185">Reference proteome</keyword>
<evidence type="ECO:0000256" key="2">
    <source>
        <dbReference type="ARBA" id="ARBA00022801"/>
    </source>
</evidence>
<dbReference type="InterPro" id="IPR033199">
    <property type="entry name" value="DDAH-like"/>
</dbReference>
<dbReference type="Gene3D" id="3.75.10.10">
    <property type="entry name" value="L-arginine/glycine Amidinotransferase, Chain A"/>
    <property type="match status" value="1"/>
</dbReference>
<comment type="similarity">
    <text evidence="1">Belongs to the DDAH family.</text>
</comment>
<evidence type="ECO:0000256" key="1">
    <source>
        <dbReference type="ARBA" id="ARBA00008532"/>
    </source>
</evidence>
<organism evidence="3 4">
    <name type="scientific">Rubrivirga litoralis</name>
    <dbReference type="NCBI Taxonomy" id="3075598"/>
    <lineage>
        <taxon>Bacteria</taxon>
        <taxon>Pseudomonadati</taxon>
        <taxon>Rhodothermota</taxon>
        <taxon>Rhodothermia</taxon>
        <taxon>Rhodothermales</taxon>
        <taxon>Rubricoccaceae</taxon>
        <taxon>Rubrivirga</taxon>
    </lineage>
</organism>
<keyword evidence="2" id="KW-0378">Hydrolase</keyword>
<dbReference type="RefSeq" id="WP_311661585.1">
    <property type="nucleotide sequence ID" value="NZ_JAVRHT010000002.1"/>
</dbReference>
<dbReference type="EMBL" id="JAVRHT010000002">
    <property type="protein sequence ID" value="MDT0630470.1"/>
    <property type="molecule type" value="Genomic_DNA"/>
</dbReference>
<protein>
    <submittedName>
        <fullName evidence="3">Arginine deiminase-related protein</fullName>
    </submittedName>
</protein>
<dbReference type="PANTHER" id="PTHR12737:SF9">
    <property type="entry name" value="DIMETHYLARGININASE"/>
    <property type="match status" value="1"/>
</dbReference>
<dbReference type="SUPFAM" id="SSF55909">
    <property type="entry name" value="Pentein"/>
    <property type="match status" value="1"/>
</dbReference>
<sequence>MSDAAPSFEVSALPAIPRPGRVLLTTPDHFEVAYVINPHMAGNVGDVDRDRARHQWERLRDAYVRLGLDVSVLDGAAGLPDMVFCANQTLPYQTPGGERGAIISRMHAAQRKPEVEHYRRFFEGEGYEVRGLDPDLPGDFEGMGDALWHPGRYLLWGGYGYRTDRQVYDRLERALGFMVVPLKLDDPDFYHLDTCLCPLDEQTALLYPGAFDDEGIEALRAHFDRVIEAPEDEARGLFACNAHCPDGTHVLVQQGCTETTRLLQDAGYEVVELQTDEFLKSGGSVFCMKLMFW</sequence>
<evidence type="ECO:0000313" key="4">
    <source>
        <dbReference type="Proteomes" id="UP001267426"/>
    </source>
</evidence>
<name>A0ABU3BML5_9BACT</name>